<dbReference type="Pfam" id="PF00248">
    <property type="entry name" value="Aldo_ket_red"/>
    <property type="match status" value="1"/>
</dbReference>
<dbReference type="AlphaFoldDB" id="A0A6J6DLZ6"/>
<evidence type="ECO:0000259" key="1">
    <source>
        <dbReference type="Pfam" id="PF00248"/>
    </source>
</evidence>
<dbReference type="Gene3D" id="3.20.20.100">
    <property type="entry name" value="NADP-dependent oxidoreductase domain"/>
    <property type="match status" value="1"/>
</dbReference>
<name>A0A6J6DLZ6_9ZZZZ</name>
<protein>
    <submittedName>
        <fullName evidence="2">Unannotated protein</fullName>
    </submittedName>
</protein>
<dbReference type="EMBL" id="CAEZTD010000075">
    <property type="protein sequence ID" value="CAB4565160.1"/>
    <property type="molecule type" value="Genomic_DNA"/>
</dbReference>
<reference evidence="2" key="1">
    <citation type="submission" date="2020-05" db="EMBL/GenBank/DDBJ databases">
        <authorList>
            <person name="Chiriac C."/>
            <person name="Salcher M."/>
            <person name="Ghai R."/>
            <person name="Kavagutti S V."/>
        </authorList>
    </citation>
    <scope>NUCLEOTIDE SEQUENCE</scope>
</reference>
<proteinExistence type="predicted"/>
<feature type="domain" description="NADP-dependent oxidoreductase" evidence="1">
    <location>
        <begin position="3"/>
        <end position="111"/>
    </location>
</feature>
<organism evidence="2">
    <name type="scientific">freshwater metagenome</name>
    <dbReference type="NCBI Taxonomy" id="449393"/>
    <lineage>
        <taxon>unclassified sequences</taxon>
        <taxon>metagenomes</taxon>
        <taxon>ecological metagenomes</taxon>
    </lineage>
</organism>
<dbReference type="InterPro" id="IPR023210">
    <property type="entry name" value="NADP_OxRdtase_dom"/>
</dbReference>
<dbReference type="InterPro" id="IPR036812">
    <property type="entry name" value="NAD(P)_OxRdtase_dom_sf"/>
</dbReference>
<accession>A0A6J6DLZ6</accession>
<gene>
    <name evidence="2" type="ORF">UFOPK1591_00988</name>
</gene>
<dbReference type="SUPFAM" id="SSF51430">
    <property type="entry name" value="NAD(P)-linked oxidoreductase"/>
    <property type="match status" value="1"/>
</dbReference>
<evidence type="ECO:0000313" key="2">
    <source>
        <dbReference type="EMBL" id="CAB4565160.1"/>
    </source>
</evidence>
<sequence length="142" mass="15450">MPDLSLVQIPANVFDRRLLDSALLTELVRNGVHVHVRSAFLQGLVFANPNELPDFFSPLAPALTAVRDEATARGVSVQSVALSALKFHPNVSAVVVGAQSASEMEEIVRAWRDATELPLLSFDAIPEPVLDPRQWPSTKVKS</sequence>